<organism evidence="2 3">
    <name type="scientific">Micromonospora echinofusca</name>
    <dbReference type="NCBI Taxonomy" id="47858"/>
    <lineage>
        <taxon>Bacteria</taxon>
        <taxon>Bacillati</taxon>
        <taxon>Actinomycetota</taxon>
        <taxon>Actinomycetes</taxon>
        <taxon>Micromonosporales</taxon>
        <taxon>Micromonosporaceae</taxon>
        <taxon>Micromonospora</taxon>
    </lineage>
</organism>
<dbReference type="RefSeq" id="WP_208814727.1">
    <property type="nucleotide sequence ID" value="NZ_WVUH01000147.1"/>
</dbReference>
<dbReference type="Proteomes" id="UP000823521">
    <property type="component" value="Unassembled WGS sequence"/>
</dbReference>
<keyword evidence="2" id="KW-0418">Kinase</keyword>
<dbReference type="InterPro" id="IPR011009">
    <property type="entry name" value="Kinase-like_dom_sf"/>
</dbReference>
<sequence length="414" mass="45359">MLARHALATVPAVARSAPRGSTAVRVVLRDRLRALVCELGASYIKGAQLLSTRQDLLPAAVCETLGQLHDRVPAMSTEQARIVVDTAFAGREWPFAEFDWTPIASGSIACVYRATLHDGREVAVKVRRPGIGPRMHADFALLASGARLMQRLPGMRRLPASEMVGQISEAVLRQLDFETEAESLRMLGGNLSDLDFLRVPTPVDEIRADGILVMEFIPGLRRVTGGELPAETAALAVRRVLHCVYRMLFLDGVVHCDLHPGNLYLDLQGEVVLLDAGFVVHLKPRVRRLFAEFFFNMSRGNGRQCADIIVRSTDNGGAGADLERFRTEIIELVSATHKKSAGEFQLAPFAAKLFDLQRRCGLYAAPEFVFPLLSLLVIEGMINEFDAGVDFQAEAKPVLIKSLLTAVPREPAAS</sequence>
<evidence type="ECO:0000259" key="1">
    <source>
        <dbReference type="PROSITE" id="PS50011"/>
    </source>
</evidence>
<gene>
    <name evidence="2" type="ORF">GSF22_17645</name>
</gene>
<feature type="domain" description="Protein kinase" evidence="1">
    <location>
        <begin position="97"/>
        <end position="414"/>
    </location>
</feature>
<dbReference type="PANTHER" id="PTHR45890:SF1">
    <property type="entry name" value="AARF DOMAIN CONTAINING KINASE 2"/>
    <property type="match status" value="1"/>
</dbReference>
<evidence type="ECO:0000313" key="3">
    <source>
        <dbReference type="Proteomes" id="UP000823521"/>
    </source>
</evidence>
<dbReference type="InterPro" id="IPR004147">
    <property type="entry name" value="ABC1_dom"/>
</dbReference>
<dbReference type="PROSITE" id="PS50011">
    <property type="entry name" value="PROTEIN_KINASE_DOM"/>
    <property type="match status" value="1"/>
</dbReference>
<dbReference type="SMART" id="SM00220">
    <property type="entry name" value="S_TKc"/>
    <property type="match status" value="1"/>
</dbReference>
<reference evidence="2 3" key="1">
    <citation type="submission" date="2019-12" db="EMBL/GenBank/DDBJ databases">
        <title>Whole genome sequencing of endophytic Actinobacterium Micromonospora sp. MPMI6T.</title>
        <authorList>
            <person name="Evv R."/>
            <person name="Podile A.R."/>
        </authorList>
    </citation>
    <scope>NUCLEOTIDE SEQUENCE [LARGE SCALE GENOMIC DNA]</scope>
    <source>
        <strain evidence="2 3">MPMI6</strain>
    </source>
</reference>
<name>A0ABS3VTU3_MICEH</name>
<dbReference type="InterPro" id="IPR000719">
    <property type="entry name" value="Prot_kinase_dom"/>
</dbReference>
<accession>A0ABS3VTU3</accession>
<keyword evidence="2" id="KW-0808">Transferase</keyword>
<proteinExistence type="predicted"/>
<dbReference type="GO" id="GO:0016301">
    <property type="term" value="F:kinase activity"/>
    <property type="evidence" value="ECO:0007669"/>
    <property type="project" value="UniProtKB-KW"/>
</dbReference>
<dbReference type="InterPro" id="IPR052402">
    <property type="entry name" value="ADCK_kinase"/>
</dbReference>
<keyword evidence="3" id="KW-1185">Reference proteome</keyword>
<dbReference type="Pfam" id="PF03109">
    <property type="entry name" value="ABC1"/>
    <property type="match status" value="1"/>
</dbReference>
<dbReference type="SUPFAM" id="SSF56112">
    <property type="entry name" value="Protein kinase-like (PK-like)"/>
    <property type="match status" value="1"/>
</dbReference>
<dbReference type="CDD" id="cd05121">
    <property type="entry name" value="ABC1_ADCK3-like"/>
    <property type="match status" value="1"/>
</dbReference>
<dbReference type="Gene3D" id="1.10.510.10">
    <property type="entry name" value="Transferase(Phosphotransferase) domain 1"/>
    <property type="match status" value="1"/>
</dbReference>
<comment type="caution">
    <text evidence="2">The sequence shown here is derived from an EMBL/GenBank/DDBJ whole genome shotgun (WGS) entry which is preliminary data.</text>
</comment>
<protein>
    <submittedName>
        <fullName evidence="2">AarF/ABC1/UbiB kinase family protein</fullName>
    </submittedName>
</protein>
<evidence type="ECO:0000313" key="2">
    <source>
        <dbReference type="EMBL" id="MBO4207814.1"/>
    </source>
</evidence>
<dbReference type="EMBL" id="WVUH01000147">
    <property type="protein sequence ID" value="MBO4207814.1"/>
    <property type="molecule type" value="Genomic_DNA"/>
</dbReference>
<dbReference type="PANTHER" id="PTHR45890">
    <property type="entry name" value="AARF DOMAIN CONTAINING KINASE 2 (PREDICTED)"/>
    <property type="match status" value="1"/>
</dbReference>